<comment type="caution">
    <text evidence="2">The sequence shown here is derived from an EMBL/GenBank/DDBJ whole genome shotgun (WGS) entry which is preliminary data.</text>
</comment>
<organism evidence="2 4">
    <name type="scientific">Vanilla planifolia</name>
    <name type="common">Vanilla</name>
    <dbReference type="NCBI Taxonomy" id="51239"/>
    <lineage>
        <taxon>Eukaryota</taxon>
        <taxon>Viridiplantae</taxon>
        <taxon>Streptophyta</taxon>
        <taxon>Embryophyta</taxon>
        <taxon>Tracheophyta</taxon>
        <taxon>Spermatophyta</taxon>
        <taxon>Magnoliopsida</taxon>
        <taxon>Liliopsida</taxon>
        <taxon>Asparagales</taxon>
        <taxon>Orchidaceae</taxon>
        <taxon>Vanilloideae</taxon>
        <taxon>Vanilleae</taxon>
        <taxon>Vanilla</taxon>
    </lineage>
</organism>
<keyword evidence="4" id="KW-1185">Reference proteome</keyword>
<dbReference type="EMBL" id="JADCNM010000008">
    <property type="protein sequence ID" value="KAG0472269.1"/>
    <property type="molecule type" value="Genomic_DNA"/>
</dbReference>
<feature type="region of interest" description="Disordered" evidence="1">
    <location>
        <begin position="13"/>
        <end position="51"/>
    </location>
</feature>
<evidence type="ECO:0000313" key="3">
    <source>
        <dbReference type="EMBL" id="KAG0472269.1"/>
    </source>
</evidence>
<evidence type="ECO:0000313" key="2">
    <source>
        <dbReference type="EMBL" id="KAG0470700.1"/>
    </source>
</evidence>
<reference evidence="4 5" key="1">
    <citation type="journal article" date="2020" name="Nat. Food">
        <title>A phased Vanilla planifolia genome enables genetic improvement of flavour and production.</title>
        <authorList>
            <person name="Hasing T."/>
            <person name="Tang H."/>
            <person name="Brym M."/>
            <person name="Khazi F."/>
            <person name="Huang T."/>
            <person name="Chambers A.H."/>
        </authorList>
    </citation>
    <scope>NUCLEOTIDE SEQUENCE [LARGE SCALE GENOMIC DNA]</scope>
    <source>
        <tissue evidence="2">Leaf</tissue>
    </source>
</reference>
<dbReference type="AlphaFoldDB" id="A0A835QHN9"/>
<evidence type="ECO:0000313" key="5">
    <source>
        <dbReference type="Proteomes" id="UP000639772"/>
    </source>
</evidence>
<sequence length="81" mass="9089">MVSSLQGISRKLLQRLGHHMGRRPRQGPQRWPASHTVSSPASGSSFQSKPELPFGKIDVQLKLVPDECFEGLLEDENFDVF</sequence>
<evidence type="ECO:0000313" key="4">
    <source>
        <dbReference type="Proteomes" id="UP000636800"/>
    </source>
</evidence>
<dbReference type="Proteomes" id="UP000636800">
    <property type="component" value="Unassembled WGS sequence"/>
</dbReference>
<feature type="compositionally biased region" description="Basic residues" evidence="1">
    <location>
        <begin position="13"/>
        <end position="25"/>
    </location>
</feature>
<accession>A0A835QHN9</accession>
<dbReference type="EMBL" id="JADCNL010000008">
    <property type="protein sequence ID" value="KAG0470700.1"/>
    <property type="molecule type" value="Genomic_DNA"/>
</dbReference>
<name>A0A835QHN9_VANPL</name>
<protein>
    <submittedName>
        <fullName evidence="2">Uncharacterized protein</fullName>
    </submittedName>
</protein>
<dbReference type="Proteomes" id="UP000639772">
    <property type="component" value="Unassembled WGS sequence"/>
</dbReference>
<gene>
    <name evidence="3" type="ORF">HPP92_016815</name>
    <name evidence="2" type="ORF">HPP92_017400</name>
</gene>
<feature type="compositionally biased region" description="Polar residues" evidence="1">
    <location>
        <begin position="35"/>
        <end position="48"/>
    </location>
</feature>
<proteinExistence type="predicted"/>
<evidence type="ECO:0000256" key="1">
    <source>
        <dbReference type="SAM" id="MobiDB-lite"/>
    </source>
</evidence>